<sequence length="144" mass="14720">MFGLFARTFHAGVDHLAFQLVRRQDVSGAAGTVAGSYGAFHVVTGLTATIVFGWIVLAIGAYVAGTLGLVRSIALGLMAALMIGVLKGTSPMSVLSTAGLAVALVPLGISVLREPPTPCAGAFLRWYLVAGLFVAALFCLGQLG</sequence>
<dbReference type="PATRIC" id="fig|1813736.3.peg.4165"/>
<reference evidence="2 3" key="1">
    <citation type="journal article" date="2016" name="Genome Announc.">
        <title>First Complete Genome Sequence of a Subdivision 6 Acidobacterium Strain.</title>
        <authorList>
            <person name="Huang S."/>
            <person name="Vieira S."/>
            <person name="Bunk B."/>
            <person name="Riedel T."/>
            <person name="Sproer C."/>
            <person name="Overmann J."/>
        </authorList>
    </citation>
    <scope>NUCLEOTIDE SEQUENCE [LARGE SCALE GENOMIC DNA]</scope>
    <source>
        <strain evidence="3">DSM 100886 HEG_-6_39</strain>
    </source>
</reference>
<protein>
    <submittedName>
        <fullName evidence="2">Uncharacterized protein</fullName>
    </submittedName>
</protein>
<name>A0A143PQ13_LUTPR</name>
<gene>
    <name evidence="2" type="ORF">LuPra_03941</name>
</gene>
<dbReference type="AlphaFoldDB" id="A0A143PQ13"/>
<feature type="transmembrane region" description="Helical" evidence="1">
    <location>
        <begin position="92"/>
        <end position="112"/>
    </location>
</feature>
<keyword evidence="3" id="KW-1185">Reference proteome</keyword>
<evidence type="ECO:0000313" key="2">
    <source>
        <dbReference type="EMBL" id="AMY10702.1"/>
    </source>
</evidence>
<organism evidence="2 3">
    <name type="scientific">Luteitalea pratensis</name>
    <dbReference type="NCBI Taxonomy" id="1855912"/>
    <lineage>
        <taxon>Bacteria</taxon>
        <taxon>Pseudomonadati</taxon>
        <taxon>Acidobacteriota</taxon>
        <taxon>Vicinamibacteria</taxon>
        <taxon>Vicinamibacterales</taxon>
        <taxon>Vicinamibacteraceae</taxon>
        <taxon>Luteitalea</taxon>
    </lineage>
</organism>
<feature type="transmembrane region" description="Helical" evidence="1">
    <location>
        <begin position="39"/>
        <end position="62"/>
    </location>
</feature>
<reference evidence="3" key="2">
    <citation type="submission" date="2016-04" db="EMBL/GenBank/DDBJ databases">
        <title>First Complete Genome Sequence of a Subdivision 6 Acidobacterium.</title>
        <authorList>
            <person name="Huang S."/>
            <person name="Vieira S."/>
            <person name="Bunk B."/>
            <person name="Riedel T."/>
            <person name="Sproeer C."/>
            <person name="Overmann J."/>
        </authorList>
    </citation>
    <scope>NUCLEOTIDE SEQUENCE [LARGE SCALE GENOMIC DNA]</scope>
    <source>
        <strain evidence="3">DSM 100886 HEG_-6_39</strain>
    </source>
</reference>
<dbReference type="KEGG" id="abac:LuPra_03941"/>
<feature type="transmembrane region" description="Helical" evidence="1">
    <location>
        <begin position="69"/>
        <end position="86"/>
    </location>
</feature>
<keyword evidence="1" id="KW-0812">Transmembrane</keyword>
<dbReference type="Proteomes" id="UP000076079">
    <property type="component" value="Chromosome"/>
</dbReference>
<keyword evidence="1" id="KW-1133">Transmembrane helix</keyword>
<dbReference type="EMBL" id="CP015136">
    <property type="protein sequence ID" value="AMY10702.1"/>
    <property type="molecule type" value="Genomic_DNA"/>
</dbReference>
<accession>A0A143PQ13</accession>
<evidence type="ECO:0000313" key="3">
    <source>
        <dbReference type="Proteomes" id="UP000076079"/>
    </source>
</evidence>
<proteinExistence type="predicted"/>
<keyword evidence="1" id="KW-0472">Membrane</keyword>
<evidence type="ECO:0000256" key="1">
    <source>
        <dbReference type="SAM" id="Phobius"/>
    </source>
</evidence>
<feature type="transmembrane region" description="Helical" evidence="1">
    <location>
        <begin position="124"/>
        <end position="143"/>
    </location>
</feature>